<dbReference type="RefSeq" id="XP_018294044.1">
    <property type="nucleotide sequence ID" value="XM_018430916.1"/>
</dbReference>
<accession>A0A167NIK2</accession>
<proteinExistence type="predicted"/>
<dbReference type="GeneID" id="28991822"/>
<dbReference type="InParanoid" id="A0A167NIK2"/>
<dbReference type="AlphaFoldDB" id="A0A167NIK2"/>
<dbReference type="GO" id="GO:0003676">
    <property type="term" value="F:nucleic acid binding"/>
    <property type="evidence" value="ECO:0007669"/>
    <property type="project" value="InterPro"/>
</dbReference>
<dbReference type="VEuPathDB" id="FungiDB:PHYBLDRAFT_142990"/>
<reference evidence="2" key="1">
    <citation type="submission" date="2015-06" db="EMBL/GenBank/DDBJ databases">
        <title>Expansion of signal transduction pathways in fungi by whole-genome duplication.</title>
        <authorList>
            <consortium name="DOE Joint Genome Institute"/>
            <person name="Corrochano L.M."/>
            <person name="Kuo A."/>
            <person name="Marcet-Houben M."/>
            <person name="Polaino S."/>
            <person name="Salamov A."/>
            <person name="Villalobos J.M."/>
            <person name="Alvarez M.I."/>
            <person name="Avalos J."/>
            <person name="Benito E.P."/>
            <person name="Benoit I."/>
            <person name="Burger G."/>
            <person name="Camino L.P."/>
            <person name="Canovas D."/>
            <person name="Cerda-Olmedo E."/>
            <person name="Cheng J.-F."/>
            <person name="Dominguez A."/>
            <person name="Elias M."/>
            <person name="Eslava A.P."/>
            <person name="Glaser F."/>
            <person name="Grimwood J."/>
            <person name="Gutierrez G."/>
            <person name="Heitman J."/>
            <person name="Henrissat B."/>
            <person name="Iturriaga E.A."/>
            <person name="Lang B.F."/>
            <person name="Lavin J.L."/>
            <person name="Lee S."/>
            <person name="Li W."/>
            <person name="Lindquist E."/>
            <person name="Lopez-Garcia S."/>
            <person name="Luque E.M."/>
            <person name="Marcos A.T."/>
            <person name="Martin J."/>
            <person name="McCluskey K."/>
            <person name="Medina H.R."/>
            <person name="Miralles-Duran A."/>
            <person name="Miyazaki A."/>
            <person name="Munoz-Torres E."/>
            <person name="Oguiza J.A."/>
            <person name="Ohm R."/>
            <person name="Olmedo M."/>
            <person name="Orejas M."/>
            <person name="Ortiz-Castellanos L."/>
            <person name="Pisabarro A.G."/>
            <person name="Rodriguez-Romero J."/>
            <person name="Ruiz-Herrera J."/>
            <person name="Ruiz-Vazquez R."/>
            <person name="Sanz C."/>
            <person name="Schackwitz W."/>
            <person name="Schmutz J."/>
            <person name="Shahriari M."/>
            <person name="Shelest E."/>
            <person name="Silva-Franco F."/>
            <person name="Soanes D."/>
            <person name="Syed K."/>
            <person name="Tagua V.G."/>
            <person name="Talbot N.J."/>
            <person name="Thon M."/>
            <person name="De vries R.P."/>
            <person name="Wiebenga A."/>
            <person name="Yadav J.S."/>
            <person name="Braun E.L."/>
            <person name="Baker S."/>
            <person name="Garre V."/>
            <person name="Horwitz B."/>
            <person name="Torres-Martinez S."/>
            <person name="Idnurm A."/>
            <person name="Herrera-Estrella A."/>
            <person name="Gabaldon T."/>
            <person name="Grigoriev I.V."/>
        </authorList>
    </citation>
    <scope>NUCLEOTIDE SEQUENCE [LARGE SCALE GENOMIC DNA]</scope>
    <source>
        <strain evidence="2">NRRL 1555(-)</strain>
    </source>
</reference>
<dbReference type="InterPro" id="IPR036397">
    <property type="entry name" value="RNaseH_sf"/>
</dbReference>
<name>A0A167NIK2_PHYB8</name>
<evidence type="ECO:0008006" key="3">
    <source>
        <dbReference type="Google" id="ProtNLM"/>
    </source>
</evidence>
<dbReference type="OrthoDB" id="2216069at2759"/>
<organism evidence="1 2">
    <name type="scientific">Phycomyces blakesleeanus (strain ATCC 8743b / DSM 1359 / FGSC 10004 / NBRC 33097 / NRRL 1555)</name>
    <dbReference type="NCBI Taxonomy" id="763407"/>
    <lineage>
        <taxon>Eukaryota</taxon>
        <taxon>Fungi</taxon>
        <taxon>Fungi incertae sedis</taxon>
        <taxon>Mucoromycota</taxon>
        <taxon>Mucoromycotina</taxon>
        <taxon>Mucoromycetes</taxon>
        <taxon>Mucorales</taxon>
        <taxon>Phycomycetaceae</taxon>
        <taxon>Phycomyces</taxon>
    </lineage>
</organism>
<protein>
    <recommendedName>
        <fullName evidence="3">Tc1-like transposase DDE domain-containing protein</fullName>
    </recommendedName>
</protein>
<sequence>MFIDEAGFNMHIKRTFGRSVSGTLAKTTVPMQRGVSITILGAMCEREIISLLLKKPTAVATKKKRKLDIYTNIEVNSRIGTRAQHYLNFLSHTMDVLDSQSMQGRYLIMDNAPIHKADEEMWSKIKFGVHREEITESGGLILRITESAKTVTLLDCLGWINHAISFFPCCLNRERKL</sequence>
<gene>
    <name evidence="1" type="ORF">PHYBLDRAFT_142990</name>
</gene>
<keyword evidence="2" id="KW-1185">Reference proteome</keyword>
<dbReference type="EMBL" id="KV440976">
    <property type="protein sequence ID" value="OAD76004.1"/>
    <property type="molecule type" value="Genomic_DNA"/>
</dbReference>
<dbReference type="STRING" id="763407.A0A167NIK2"/>
<evidence type="ECO:0000313" key="1">
    <source>
        <dbReference type="EMBL" id="OAD76004.1"/>
    </source>
</evidence>
<evidence type="ECO:0000313" key="2">
    <source>
        <dbReference type="Proteomes" id="UP000077315"/>
    </source>
</evidence>
<dbReference type="Proteomes" id="UP000077315">
    <property type="component" value="Unassembled WGS sequence"/>
</dbReference>
<dbReference type="Gene3D" id="3.30.420.10">
    <property type="entry name" value="Ribonuclease H-like superfamily/Ribonuclease H"/>
    <property type="match status" value="1"/>
</dbReference>